<protein>
    <submittedName>
        <fullName evidence="1">Uncharacterized protein</fullName>
    </submittedName>
</protein>
<gene>
    <name evidence="1" type="ORF">MACH26_29490</name>
</gene>
<sequence>MTTRMFRSLFFGPLCLISGLCLEVQAHLQPEHKADGSHTHNAHVTTPFVLLESSRTGPLLKYSGSDGKLQTLYRIPKGARLFQFDHAHVDTTDKKAEMLLAYGPQGKGEQGIWRFEYVLRTAQTATVRLTPVITDSDPDTWFFDPIYVPGTRNFYYISAKTNSDSKRASQDLAVWFYDAEAKRSKPIAKGASHPTISETGEQLMWLNQHNSAQSLTVLEHNNLKTRHIQFGDELPSLHFPKISHSLQSIFFLSTEKLTLATMPGFSKAFAHPGQQHKTWYAWQATSTSSDIQQARFLWQAENVRDMQLHPDGRQLGYLNEEGLTLYNAETQKGEKVLSGHNFWKFVWIPYN</sequence>
<dbReference type="KEGG" id="pmaw:MACH26_29490"/>
<dbReference type="Proteomes" id="UP001333710">
    <property type="component" value="Chromosome"/>
</dbReference>
<keyword evidence="2" id="KW-1185">Reference proteome</keyword>
<dbReference type="AlphaFoldDB" id="A0AA48KRD1"/>
<dbReference type="EMBL" id="AP027272">
    <property type="protein sequence ID" value="BDX07428.1"/>
    <property type="molecule type" value="Genomic_DNA"/>
</dbReference>
<dbReference type="SUPFAM" id="SSF69304">
    <property type="entry name" value="Tricorn protease N-terminal domain"/>
    <property type="match status" value="1"/>
</dbReference>
<organism evidence="1 2">
    <name type="scientific">Planctobacterium marinum</name>
    <dbReference type="NCBI Taxonomy" id="1631968"/>
    <lineage>
        <taxon>Bacteria</taxon>
        <taxon>Pseudomonadati</taxon>
        <taxon>Pseudomonadota</taxon>
        <taxon>Gammaproteobacteria</taxon>
        <taxon>Alteromonadales</taxon>
        <taxon>Alteromonadaceae</taxon>
        <taxon>Planctobacterium</taxon>
    </lineage>
</organism>
<proteinExistence type="predicted"/>
<name>A0AA48KRD1_9ALTE</name>
<evidence type="ECO:0000313" key="1">
    <source>
        <dbReference type="EMBL" id="BDX07428.1"/>
    </source>
</evidence>
<evidence type="ECO:0000313" key="2">
    <source>
        <dbReference type="Proteomes" id="UP001333710"/>
    </source>
</evidence>
<dbReference type="RefSeq" id="WP_338293434.1">
    <property type="nucleotide sequence ID" value="NZ_AP027272.1"/>
</dbReference>
<accession>A0AA48KRD1</accession>
<reference evidence="1" key="1">
    <citation type="submission" date="2023-01" db="EMBL/GenBank/DDBJ databases">
        <title>Complete genome sequence of Planctobacterium marinum strain Dej080120_11.</title>
        <authorList>
            <person name="Ueki S."/>
            <person name="Maruyama F."/>
        </authorList>
    </citation>
    <scope>NUCLEOTIDE SEQUENCE</scope>
    <source>
        <strain evidence="1">Dej080120_11</strain>
    </source>
</reference>